<dbReference type="GO" id="GO:0016787">
    <property type="term" value="F:hydrolase activity"/>
    <property type="evidence" value="ECO:0007669"/>
    <property type="project" value="UniProtKB-KW"/>
</dbReference>
<name>A0ABS7C9W6_9BACL</name>
<dbReference type="Proteomes" id="UP001519887">
    <property type="component" value="Unassembled WGS sequence"/>
</dbReference>
<evidence type="ECO:0000313" key="1">
    <source>
        <dbReference type="EMBL" id="MBW7457721.1"/>
    </source>
</evidence>
<keyword evidence="2" id="KW-1185">Reference proteome</keyword>
<proteinExistence type="predicted"/>
<dbReference type="EMBL" id="JAHZIK010000940">
    <property type="protein sequence ID" value="MBW7457721.1"/>
    <property type="molecule type" value="Genomic_DNA"/>
</dbReference>
<sequence>MQYERATERRLEEALGETGGQHKERLIRSLQESLGEFERAASLNPVLLEEADCGGYIRQRVELTVVPGLSFGAYVLVPKGSSGKLPGVIALHGHGYGSRQICGLNEDGTADSGPPDGYHHFAVQLAGKGMIVIAPDVIGFGERRMQ</sequence>
<comment type="caution">
    <text evidence="1">The sequence shown here is derived from an EMBL/GenBank/DDBJ whole genome shotgun (WGS) entry which is preliminary data.</text>
</comment>
<evidence type="ECO:0000313" key="2">
    <source>
        <dbReference type="Proteomes" id="UP001519887"/>
    </source>
</evidence>
<dbReference type="InterPro" id="IPR029058">
    <property type="entry name" value="AB_hydrolase_fold"/>
</dbReference>
<gene>
    <name evidence="1" type="ORF">K0U00_27130</name>
</gene>
<dbReference type="SUPFAM" id="SSF53474">
    <property type="entry name" value="alpha/beta-Hydrolases"/>
    <property type="match status" value="1"/>
</dbReference>
<dbReference type="Gene3D" id="3.40.50.1820">
    <property type="entry name" value="alpha/beta hydrolase"/>
    <property type="match status" value="1"/>
</dbReference>
<protein>
    <submittedName>
        <fullName evidence="1">Dienelactone hydrolase</fullName>
    </submittedName>
</protein>
<feature type="non-terminal residue" evidence="1">
    <location>
        <position position="146"/>
    </location>
</feature>
<organism evidence="1 2">
    <name type="scientific">Paenibacillus sepulcri</name>
    <dbReference type="NCBI Taxonomy" id="359917"/>
    <lineage>
        <taxon>Bacteria</taxon>
        <taxon>Bacillati</taxon>
        <taxon>Bacillota</taxon>
        <taxon>Bacilli</taxon>
        <taxon>Bacillales</taxon>
        <taxon>Paenibacillaceae</taxon>
        <taxon>Paenibacillus</taxon>
    </lineage>
</organism>
<keyword evidence="1" id="KW-0378">Hydrolase</keyword>
<accession>A0ABS7C9W6</accession>
<reference evidence="1 2" key="1">
    <citation type="submission" date="2021-07" db="EMBL/GenBank/DDBJ databases">
        <title>Paenibacillus radiodurans sp. nov., isolated from the southeastern edge of Tengger Desert.</title>
        <authorList>
            <person name="Zhang G."/>
        </authorList>
    </citation>
    <scope>NUCLEOTIDE SEQUENCE [LARGE SCALE GENOMIC DNA]</scope>
    <source>
        <strain evidence="1 2">CCM 7311</strain>
    </source>
</reference>